<reference evidence="8 9" key="1">
    <citation type="submission" date="2020-04" db="EMBL/GenBank/DDBJ databases">
        <title>Perkinsus chesapeaki whole genome sequence.</title>
        <authorList>
            <person name="Bogema D.R."/>
        </authorList>
    </citation>
    <scope>NUCLEOTIDE SEQUENCE [LARGE SCALE GENOMIC DNA]</scope>
    <source>
        <strain evidence="8">ATCC PRA-425</strain>
    </source>
</reference>
<evidence type="ECO:0000256" key="3">
    <source>
        <dbReference type="ARBA" id="ARBA00022692"/>
    </source>
</evidence>
<feature type="transmembrane region" description="Helical" evidence="7">
    <location>
        <begin position="213"/>
        <end position="236"/>
    </location>
</feature>
<accession>A0A7J6MND6</accession>
<keyword evidence="4" id="KW-0677">Repeat</keyword>
<keyword evidence="2" id="KW-0813">Transport</keyword>
<sequence>MSTNTTSLVVTTAIEDQSTSPLLPTTTITSTTTLLPTYLPVLSQLCGIAYLFCWSAMYYPQLYLNFKRKSVQGFSLDLWLYNLSGFLGYTIYNCYRAHIQNTYNLPKAVKTNDVVFAVHGLICNILIGLQVYFYDRAGQKISKWTWSFVGFACCIFLYLSFLASIHLIPWDALLDSSSNAIMTPIQFLGTIKVIITFVKYIPQIIMNHRRKSTAGLAIQVPMMDIGGALFSSLQNILDAIYNKDIHIVTGNLPKMLIGAASSLYGFFILFQHFVLYRPTMRYEPVSEVELGPMDDGKKAAEVRVYQEAPMQVSRRAANLPVIDPI</sequence>
<dbReference type="EMBL" id="JAAPAO010000091">
    <property type="protein sequence ID" value="KAF4673082.1"/>
    <property type="molecule type" value="Genomic_DNA"/>
</dbReference>
<protein>
    <recommendedName>
        <fullName evidence="10">Cystinosin</fullName>
    </recommendedName>
</protein>
<feature type="transmembrane region" description="Helical" evidence="7">
    <location>
        <begin position="180"/>
        <end position="201"/>
    </location>
</feature>
<dbReference type="Pfam" id="PF04193">
    <property type="entry name" value="PQ-loop"/>
    <property type="match status" value="2"/>
</dbReference>
<dbReference type="Proteomes" id="UP000591131">
    <property type="component" value="Unassembled WGS sequence"/>
</dbReference>
<dbReference type="InterPro" id="IPR005282">
    <property type="entry name" value="LC_transporter"/>
</dbReference>
<evidence type="ECO:0000313" key="9">
    <source>
        <dbReference type="Proteomes" id="UP000591131"/>
    </source>
</evidence>
<evidence type="ECO:0000256" key="7">
    <source>
        <dbReference type="SAM" id="Phobius"/>
    </source>
</evidence>
<feature type="transmembrane region" description="Helical" evidence="7">
    <location>
        <begin position="38"/>
        <end position="59"/>
    </location>
</feature>
<keyword evidence="9" id="KW-1185">Reference proteome</keyword>
<keyword evidence="5 7" id="KW-1133">Transmembrane helix</keyword>
<evidence type="ECO:0000256" key="5">
    <source>
        <dbReference type="ARBA" id="ARBA00022989"/>
    </source>
</evidence>
<feature type="transmembrane region" description="Helical" evidence="7">
    <location>
        <begin position="114"/>
        <end position="134"/>
    </location>
</feature>
<feature type="transmembrane region" description="Helical" evidence="7">
    <location>
        <begin position="146"/>
        <end position="168"/>
    </location>
</feature>
<dbReference type="AlphaFoldDB" id="A0A7J6MND6"/>
<evidence type="ECO:0000256" key="1">
    <source>
        <dbReference type="ARBA" id="ARBA00004127"/>
    </source>
</evidence>
<comment type="subcellular location">
    <subcellularLocation>
        <location evidence="1">Endomembrane system</location>
        <topology evidence="1">Multi-pass membrane protein</topology>
    </subcellularLocation>
</comment>
<dbReference type="InterPro" id="IPR006603">
    <property type="entry name" value="PQ-loop_rpt"/>
</dbReference>
<evidence type="ECO:0000313" key="8">
    <source>
        <dbReference type="EMBL" id="KAF4673082.1"/>
    </source>
</evidence>
<dbReference type="GO" id="GO:0015184">
    <property type="term" value="F:L-cystine transmembrane transporter activity"/>
    <property type="evidence" value="ECO:0007669"/>
    <property type="project" value="TreeGrafter"/>
</dbReference>
<evidence type="ECO:0000256" key="2">
    <source>
        <dbReference type="ARBA" id="ARBA00022448"/>
    </source>
</evidence>
<evidence type="ECO:0008006" key="10">
    <source>
        <dbReference type="Google" id="ProtNLM"/>
    </source>
</evidence>
<name>A0A7J6MND6_PERCH</name>
<feature type="transmembrane region" description="Helical" evidence="7">
    <location>
        <begin position="71"/>
        <end position="92"/>
    </location>
</feature>
<proteinExistence type="predicted"/>
<dbReference type="GO" id="GO:0012505">
    <property type="term" value="C:endomembrane system"/>
    <property type="evidence" value="ECO:0007669"/>
    <property type="project" value="UniProtKB-SubCell"/>
</dbReference>
<gene>
    <name evidence="8" type="ORF">FOL47_011022</name>
</gene>
<organism evidence="8 9">
    <name type="scientific">Perkinsus chesapeaki</name>
    <name type="common">Clam parasite</name>
    <name type="synonym">Perkinsus andrewsi</name>
    <dbReference type="NCBI Taxonomy" id="330153"/>
    <lineage>
        <taxon>Eukaryota</taxon>
        <taxon>Sar</taxon>
        <taxon>Alveolata</taxon>
        <taxon>Perkinsozoa</taxon>
        <taxon>Perkinsea</taxon>
        <taxon>Perkinsida</taxon>
        <taxon>Perkinsidae</taxon>
        <taxon>Perkinsus</taxon>
    </lineage>
</organism>
<dbReference type="PANTHER" id="PTHR13131:SF5">
    <property type="entry name" value="CYSTINOSIN"/>
    <property type="match status" value="1"/>
</dbReference>
<dbReference type="PANTHER" id="PTHR13131">
    <property type="entry name" value="CYSTINOSIN"/>
    <property type="match status" value="1"/>
</dbReference>
<evidence type="ECO:0000256" key="4">
    <source>
        <dbReference type="ARBA" id="ARBA00022737"/>
    </source>
</evidence>
<keyword evidence="6 7" id="KW-0472">Membrane</keyword>
<feature type="transmembrane region" description="Helical" evidence="7">
    <location>
        <begin position="256"/>
        <end position="276"/>
    </location>
</feature>
<comment type="caution">
    <text evidence="8">The sequence shown here is derived from an EMBL/GenBank/DDBJ whole genome shotgun (WGS) entry which is preliminary data.</text>
</comment>
<dbReference type="GO" id="GO:0005774">
    <property type="term" value="C:vacuolar membrane"/>
    <property type="evidence" value="ECO:0007669"/>
    <property type="project" value="TreeGrafter"/>
</dbReference>
<dbReference type="OrthoDB" id="75720at2759"/>
<keyword evidence="3 7" id="KW-0812">Transmembrane</keyword>
<dbReference type="SMART" id="SM00679">
    <property type="entry name" value="CTNS"/>
    <property type="match status" value="2"/>
</dbReference>
<evidence type="ECO:0000256" key="6">
    <source>
        <dbReference type="ARBA" id="ARBA00023136"/>
    </source>
</evidence>
<dbReference type="Gene3D" id="1.20.1280.290">
    <property type="match status" value="2"/>
</dbReference>